<evidence type="ECO:0000313" key="2">
    <source>
        <dbReference type="Proteomes" id="UP001165962"/>
    </source>
</evidence>
<evidence type="ECO:0000313" key="1">
    <source>
        <dbReference type="EMBL" id="NHN31980.1"/>
    </source>
</evidence>
<dbReference type="Proteomes" id="UP001165962">
    <property type="component" value="Unassembled WGS sequence"/>
</dbReference>
<comment type="caution">
    <text evidence="1">The sequence shown here is derived from an EMBL/GenBank/DDBJ whole genome shotgun (WGS) entry which is preliminary data.</text>
</comment>
<name>A0ABX0JE56_9BACL</name>
<keyword evidence="2" id="KW-1185">Reference proteome</keyword>
<protein>
    <submittedName>
        <fullName evidence="1">DUF1934 domain-containing protein</fullName>
    </submittedName>
</protein>
<dbReference type="Pfam" id="PF09148">
    <property type="entry name" value="DUF1934"/>
    <property type="match status" value="1"/>
</dbReference>
<dbReference type="InterPro" id="IPR012674">
    <property type="entry name" value="Calycin"/>
</dbReference>
<reference evidence="1" key="1">
    <citation type="submission" date="2020-03" db="EMBL/GenBank/DDBJ databases">
        <title>Draft sequencing of Paenibacilllus sp. S3N08.</title>
        <authorList>
            <person name="Kim D.-U."/>
        </authorList>
    </citation>
    <scope>NUCLEOTIDE SEQUENCE</scope>
    <source>
        <strain evidence="1">S3N08</strain>
    </source>
</reference>
<accession>A0ABX0JE56</accession>
<dbReference type="EMBL" id="JAAOIW010000007">
    <property type="protein sequence ID" value="NHN31980.1"/>
    <property type="molecule type" value="Genomic_DNA"/>
</dbReference>
<dbReference type="RefSeq" id="WP_166152283.1">
    <property type="nucleotide sequence ID" value="NZ_JAAOIW010000007.1"/>
</dbReference>
<dbReference type="InterPro" id="IPR015231">
    <property type="entry name" value="DUF1934"/>
</dbReference>
<sequence>MGESVKVKIQIESYIDEDPGIKQDMEGDLYLKGNHYYLRYKEADPEMAGTTTLIKLEDGLVRIIRQGSVRSEQTFKAGQRLKGYYDAPQGKLELETDTEQLTLELEQGLGTVEWSYSLFVMGEKAGDYRLRLTVGRLPLRLI</sequence>
<proteinExistence type="predicted"/>
<organism evidence="1 2">
    <name type="scientific">Paenibacillus agricola</name>
    <dbReference type="NCBI Taxonomy" id="2716264"/>
    <lineage>
        <taxon>Bacteria</taxon>
        <taxon>Bacillati</taxon>
        <taxon>Bacillota</taxon>
        <taxon>Bacilli</taxon>
        <taxon>Bacillales</taxon>
        <taxon>Paenibacillaceae</taxon>
        <taxon>Paenibacillus</taxon>
    </lineage>
</organism>
<dbReference type="SUPFAM" id="SSF50814">
    <property type="entry name" value="Lipocalins"/>
    <property type="match status" value="1"/>
</dbReference>
<dbReference type="Gene3D" id="2.40.128.20">
    <property type="match status" value="1"/>
</dbReference>
<gene>
    <name evidence="1" type="ORF">G9U52_19270</name>
</gene>